<evidence type="ECO:0000313" key="2">
    <source>
        <dbReference type="Proteomes" id="UP001062846"/>
    </source>
</evidence>
<protein>
    <submittedName>
        <fullName evidence="1">Uncharacterized protein</fullName>
    </submittedName>
</protein>
<dbReference type="Proteomes" id="UP001062846">
    <property type="component" value="Chromosome 4"/>
</dbReference>
<dbReference type="EMBL" id="CM046391">
    <property type="protein sequence ID" value="KAI8559883.1"/>
    <property type="molecule type" value="Genomic_DNA"/>
</dbReference>
<comment type="caution">
    <text evidence="1">The sequence shown here is derived from an EMBL/GenBank/DDBJ whole genome shotgun (WGS) entry which is preliminary data.</text>
</comment>
<evidence type="ECO:0000313" key="1">
    <source>
        <dbReference type="EMBL" id="KAI8559883.1"/>
    </source>
</evidence>
<reference evidence="1" key="1">
    <citation type="submission" date="2022-02" db="EMBL/GenBank/DDBJ databases">
        <title>Plant Genome Project.</title>
        <authorList>
            <person name="Zhang R.-G."/>
        </authorList>
    </citation>
    <scope>NUCLEOTIDE SEQUENCE</scope>
    <source>
        <strain evidence="1">AT1</strain>
    </source>
</reference>
<accession>A0ACC0P573</accession>
<proteinExistence type="predicted"/>
<gene>
    <name evidence="1" type="ORF">RHMOL_Rhmol04G0210300</name>
</gene>
<name>A0ACC0P573_RHOML</name>
<sequence>MDLEPTQTRPTPVQHLILVRDVLEAQQAVPKLSKLSQLSSHSQIKPQTLDLAPKINKTKPKHSPMANHGDNGGDGDVVDRLEDRTEGSSAVVTESGGGDRDQQ</sequence>
<organism evidence="1 2">
    <name type="scientific">Rhododendron molle</name>
    <name type="common">Chinese azalea</name>
    <name type="synonym">Azalea mollis</name>
    <dbReference type="NCBI Taxonomy" id="49168"/>
    <lineage>
        <taxon>Eukaryota</taxon>
        <taxon>Viridiplantae</taxon>
        <taxon>Streptophyta</taxon>
        <taxon>Embryophyta</taxon>
        <taxon>Tracheophyta</taxon>
        <taxon>Spermatophyta</taxon>
        <taxon>Magnoliopsida</taxon>
        <taxon>eudicotyledons</taxon>
        <taxon>Gunneridae</taxon>
        <taxon>Pentapetalae</taxon>
        <taxon>asterids</taxon>
        <taxon>Ericales</taxon>
        <taxon>Ericaceae</taxon>
        <taxon>Ericoideae</taxon>
        <taxon>Rhodoreae</taxon>
        <taxon>Rhododendron</taxon>
    </lineage>
</organism>
<keyword evidence="2" id="KW-1185">Reference proteome</keyword>